<organism evidence="2 3">
    <name type="scientific">Hymenobacter canadensis</name>
    <dbReference type="NCBI Taxonomy" id="2999067"/>
    <lineage>
        <taxon>Bacteria</taxon>
        <taxon>Pseudomonadati</taxon>
        <taxon>Bacteroidota</taxon>
        <taxon>Cytophagia</taxon>
        <taxon>Cytophagales</taxon>
        <taxon>Hymenobacteraceae</taxon>
        <taxon>Hymenobacter</taxon>
    </lineage>
</organism>
<feature type="coiled-coil region" evidence="1">
    <location>
        <begin position="307"/>
        <end position="362"/>
    </location>
</feature>
<proteinExistence type="predicted"/>
<reference evidence="2 3" key="1">
    <citation type="submission" date="2022-12" db="EMBL/GenBank/DDBJ databases">
        <title>Hymenobacter canadensis sp. nov. isolated from lake water of the Cambridge Bay, Canada.</title>
        <authorList>
            <person name="Kim W.H."/>
            <person name="Lee Y.M."/>
        </authorList>
    </citation>
    <scope>NUCLEOTIDE SEQUENCE [LARGE SCALE GENOMIC DNA]</scope>
    <source>
        <strain evidence="2 3">PAMC 29467</strain>
    </source>
</reference>
<evidence type="ECO:0000313" key="3">
    <source>
        <dbReference type="Proteomes" id="UP001211005"/>
    </source>
</evidence>
<evidence type="ECO:0000256" key="1">
    <source>
        <dbReference type="SAM" id="Coils"/>
    </source>
</evidence>
<dbReference type="Proteomes" id="UP001211005">
    <property type="component" value="Chromosome"/>
</dbReference>
<dbReference type="RefSeq" id="WP_269558372.1">
    <property type="nucleotide sequence ID" value="NZ_CP114767.1"/>
</dbReference>
<keyword evidence="3" id="KW-1185">Reference proteome</keyword>
<gene>
    <name evidence="2" type="ORF">O3303_10510</name>
</gene>
<keyword evidence="1" id="KW-0175">Coiled coil</keyword>
<name>A0ABY7LIJ2_9BACT</name>
<sequence length="426" mass="49397">MTEGSQFNIEVDKGSDVFDKLASLFERFGLENEDNKQDSNYLLDSLIELEKTYQNLSEINNERTTHISNKIINVLNIYYVLLSKSNPSNGFIVSFRKQLTALNDLSIQLIKVKDEEDRERKFSSLSNLNSINLNVVYPSKNNSLSEDITFHINEFSINNIANEMIINTYSHQFIREIENFWKDTSQDNLKHVINWVIKSDDDILIHKNYDINKNINQPKNQKYKTKDFEWNIEIKFNKTTNPANISFVLWSISIALGQIEDVELELTEWGMGSRWAKIKVFIKDIWAKERVKEILERGVNIAEAKLVEDKAANIAKLNTEKSKIEAEIIDINKKTNLIPSEKQSIEHREIDLEIKREELRSKRIENATKEFDLILKASQALANGLIMAEDLEIKINEATFLLKNTQDEISMKRSIDDIDNDTNSIS</sequence>
<accession>A0ABY7LIJ2</accession>
<protein>
    <submittedName>
        <fullName evidence="2">Uncharacterized protein</fullName>
    </submittedName>
</protein>
<dbReference type="EMBL" id="CP114767">
    <property type="protein sequence ID" value="WBA40262.1"/>
    <property type="molecule type" value="Genomic_DNA"/>
</dbReference>
<evidence type="ECO:0000313" key="2">
    <source>
        <dbReference type="EMBL" id="WBA40262.1"/>
    </source>
</evidence>